<dbReference type="NCBIfam" id="TIGR00360">
    <property type="entry name" value="ComEC_N-term"/>
    <property type="match status" value="1"/>
</dbReference>
<evidence type="ECO:0000256" key="5">
    <source>
        <dbReference type="ARBA" id="ARBA00023136"/>
    </source>
</evidence>
<reference evidence="8 9" key="1">
    <citation type="submission" date="2019-07" db="EMBL/GenBank/DDBJ databases">
        <title>Lysobacter weifangensis sp. nov., isolated from bensulfuron-methyl contaminated farmland soil.</title>
        <authorList>
            <person name="Zhao H."/>
        </authorList>
    </citation>
    <scope>NUCLEOTIDE SEQUENCE [LARGE SCALE GENOMIC DNA]</scope>
    <source>
        <strain evidence="8 9">CC-Bw-6</strain>
    </source>
</reference>
<feature type="domain" description="Metallo-beta-lactamase" evidence="7">
    <location>
        <begin position="548"/>
        <end position="707"/>
    </location>
</feature>
<dbReference type="Pfam" id="PF00753">
    <property type="entry name" value="Lactamase_B"/>
    <property type="match status" value="1"/>
</dbReference>
<gene>
    <name evidence="8" type="ORF">FNZ56_03460</name>
</gene>
<evidence type="ECO:0000256" key="4">
    <source>
        <dbReference type="ARBA" id="ARBA00022989"/>
    </source>
</evidence>
<dbReference type="Proteomes" id="UP000315891">
    <property type="component" value="Chromosome"/>
</dbReference>
<dbReference type="Gene3D" id="3.60.15.10">
    <property type="entry name" value="Ribonuclease Z/Hydroxyacylglutathione hydrolase-like"/>
    <property type="match status" value="1"/>
</dbReference>
<dbReference type="InterPro" id="IPR052159">
    <property type="entry name" value="Competence_DNA_uptake"/>
</dbReference>
<accession>A0A516V385</accession>
<keyword evidence="9" id="KW-1185">Reference proteome</keyword>
<dbReference type="NCBIfam" id="TIGR00361">
    <property type="entry name" value="ComEC_Rec2"/>
    <property type="match status" value="1"/>
</dbReference>
<dbReference type="OrthoDB" id="9761531at2"/>
<dbReference type="InterPro" id="IPR025405">
    <property type="entry name" value="DUF4131"/>
</dbReference>
<feature type="transmembrane region" description="Helical" evidence="6">
    <location>
        <begin position="52"/>
        <end position="83"/>
    </location>
</feature>
<feature type="transmembrane region" description="Helical" evidence="6">
    <location>
        <begin position="398"/>
        <end position="421"/>
    </location>
</feature>
<dbReference type="SMART" id="SM00849">
    <property type="entry name" value="Lactamase_B"/>
    <property type="match status" value="1"/>
</dbReference>
<dbReference type="InterPro" id="IPR004477">
    <property type="entry name" value="ComEC_N"/>
</dbReference>
<evidence type="ECO:0000313" key="8">
    <source>
        <dbReference type="EMBL" id="QDQ72991.1"/>
    </source>
</evidence>
<protein>
    <submittedName>
        <fullName evidence="8">DNA internalization-related competence protein ComEC/Rec2</fullName>
    </submittedName>
</protein>
<proteinExistence type="predicted"/>
<dbReference type="InterPro" id="IPR035681">
    <property type="entry name" value="ComA-like_MBL"/>
</dbReference>
<keyword evidence="4 6" id="KW-1133">Transmembrane helix</keyword>
<evidence type="ECO:0000313" key="9">
    <source>
        <dbReference type="Proteomes" id="UP000315891"/>
    </source>
</evidence>
<dbReference type="PANTHER" id="PTHR30619">
    <property type="entry name" value="DNA INTERNALIZATION/COMPETENCE PROTEIN COMEC/REC2"/>
    <property type="match status" value="1"/>
</dbReference>
<keyword evidence="2" id="KW-1003">Cell membrane</keyword>
<sequence>MAIALPSPRLALPSLRLVNARWQPLPFGPATALALLAGCVVSLLLPAFAPTWFALLAIALGIAGWWTGGIARIAGTLLLGFGLCTLQADRALVAQLPPAMEGHVVEITGRVVELPMREPKRTRFRFVVDGDSDVALRGKTLQLAWYDDRKQSHDGIVPPAPVHAGERWSFDAKLRAPRGLRNPGGFDAERNALAQGIAATGYVADADNAKRIGIARGLDAWRERMSARIARQAPKDSARFLRAFALGDTGGLQDEDWETLRADGLTHLIAISGFHVGLVAGFGALLARGLWWLFPLLARRCPRQVACGVAALAFAAGYSVIAGLSLPTLRTLLMIAVVVLARILRRATRAGDALALAAIAMLLADALSPLSPGFWLSFLGVAWLLWCLPGVETKPIRGFFAAQGVATLGLLPLTALFFGQASLAGPFANLLAVPWWSLIVAPLTLVGAGLEALHPGAGTWAWWLAGHAFECSWRLFAWMSASPMALWWAPEARWFAVPLALASAFWLLLPRGVPGKPLAILLWLPLLLPALHAPAYGDGELTVIDVGQGLSVLVRTRHHVLLYDMGPAVPDGFDAGERVVVPTLHALGAQRIDVAMVSHGDNDHAGGFPAVERAFPTPLSLSPAGSPVPHTRPCLAGTHWNWDGVEFRVLHPAAGFPYLDNESSCVLRVESKHGAALLTGDIGEVIERKLLREQQAMLRADVVLVAHHGSGGSSDPGFVAATGAKLALVSSGFGNRFHHPLPDVVERWQGAGAKTADTQDLGALRIRLRQGGPELESERIAHPRAWDAARRHARAAGLSYRSD</sequence>
<dbReference type="RefSeq" id="WP_143878504.1">
    <property type="nucleotide sequence ID" value="NZ_BAABLZ010000002.1"/>
</dbReference>
<feature type="transmembrane region" description="Helical" evidence="6">
    <location>
        <begin position="433"/>
        <end position="453"/>
    </location>
</feature>
<feature type="transmembrane region" description="Helical" evidence="6">
    <location>
        <begin position="25"/>
        <end position="45"/>
    </location>
</feature>
<dbReference type="AlphaFoldDB" id="A0A516V385"/>
<dbReference type="Pfam" id="PF03772">
    <property type="entry name" value="Competence"/>
    <property type="match status" value="1"/>
</dbReference>
<name>A0A516V385_9GAMM</name>
<keyword evidence="3 6" id="KW-0812">Transmembrane</keyword>
<dbReference type="CDD" id="cd07731">
    <property type="entry name" value="ComA-like_MBL-fold"/>
    <property type="match status" value="1"/>
</dbReference>
<keyword evidence="5 6" id="KW-0472">Membrane</keyword>
<dbReference type="PANTHER" id="PTHR30619:SF1">
    <property type="entry name" value="RECOMBINATION PROTEIN 2"/>
    <property type="match status" value="1"/>
</dbReference>
<feature type="transmembrane region" description="Helical" evidence="6">
    <location>
        <begin position="268"/>
        <end position="293"/>
    </location>
</feature>
<dbReference type="EMBL" id="CP041742">
    <property type="protein sequence ID" value="QDQ72991.1"/>
    <property type="molecule type" value="Genomic_DNA"/>
</dbReference>
<comment type="subcellular location">
    <subcellularLocation>
        <location evidence="1">Cell membrane</location>
        <topology evidence="1">Multi-pass membrane protein</topology>
    </subcellularLocation>
</comment>
<dbReference type="InterPro" id="IPR004797">
    <property type="entry name" value="Competence_ComEC/Rec2"/>
</dbReference>
<dbReference type="GO" id="GO:0005886">
    <property type="term" value="C:plasma membrane"/>
    <property type="evidence" value="ECO:0007669"/>
    <property type="project" value="UniProtKB-SubCell"/>
</dbReference>
<dbReference type="InterPro" id="IPR036866">
    <property type="entry name" value="RibonucZ/Hydroxyglut_hydro"/>
</dbReference>
<evidence type="ECO:0000256" key="1">
    <source>
        <dbReference type="ARBA" id="ARBA00004651"/>
    </source>
</evidence>
<dbReference type="Pfam" id="PF13567">
    <property type="entry name" value="DUF4131"/>
    <property type="match status" value="1"/>
</dbReference>
<evidence type="ECO:0000256" key="3">
    <source>
        <dbReference type="ARBA" id="ARBA00022692"/>
    </source>
</evidence>
<evidence type="ECO:0000256" key="2">
    <source>
        <dbReference type="ARBA" id="ARBA00022475"/>
    </source>
</evidence>
<feature type="transmembrane region" description="Helical" evidence="6">
    <location>
        <begin position="351"/>
        <end position="368"/>
    </location>
</feature>
<feature type="transmembrane region" description="Helical" evidence="6">
    <location>
        <begin position="327"/>
        <end position="344"/>
    </location>
</feature>
<organism evidence="8 9">
    <name type="scientific">Pseudoluteimonas lycopersici</name>
    <dbReference type="NCBI Taxonomy" id="1324796"/>
    <lineage>
        <taxon>Bacteria</taxon>
        <taxon>Pseudomonadati</taxon>
        <taxon>Pseudomonadota</taxon>
        <taxon>Gammaproteobacteria</taxon>
        <taxon>Lysobacterales</taxon>
        <taxon>Lysobacteraceae</taxon>
        <taxon>Pseudoluteimonas</taxon>
    </lineage>
</organism>
<dbReference type="GO" id="GO:0030420">
    <property type="term" value="P:establishment of competence for transformation"/>
    <property type="evidence" value="ECO:0007669"/>
    <property type="project" value="InterPro"/>
</dbReference>
<dbReference type="InterPro" id="IPR001279">
    <property type="entry name" value="Metallo-B-lactamas"/>
</dbReference>
<evidence type="ECO:0000259" key="7">
    <source>
        <dbReference type="SMART" id="SM00849"/>
    </source>
</evidence>
<evidence type="ECO:0000256" key="6">
    <source>
        <dbReference type="SAM" id="Phobius"/>
    </source>
</evidence>
<dbReference type="SUPFAM" id="SSF56281">
    <property type="entry name" value="Metallo-hydrolase/oxidoreductase"/>
    <property type="match status" value="1"/>
</dbReference>